<gene>
    <name evidence="4" type="ORF">A3A16_03555</name>
</gene>
<dbReference type="Gene3D" id="2.130.10.10">
    <property type="entry name" value="YVTN repeat-like/Quinoprotein amine dehydrogenase"/>
    <property type="match status" value="2"/>
</dbReference>
<dbReference type="STRING" id="1798407.A3A16_03555"/>
<dbReference type="GO" id="GO:0009523">
    <property type="term" value="C:photosystem II"/>
    <property type="evidence" value="ECO:0007669"/>
    <property type="project" value="UniProtKB-KW"/>
</dbReference>
<evidence type="ECO:0000259" key="3">
    <source>
        <dbReference type="Pfam" id="PF14870"/>
    </source>
</evidence>
<feature type="domain" description="Photosynthesis system II assembly factor Ycf48/Hcf136-like" evidence="3">
    <location>
        <begin position="219"/>
        <end position="305"/>
    </location>
</feature>
<evidence type="ECO:0000313" key="5">
    <source>
        <dbReference type="Proteomes" id="UP000177942"/>
    </source>
</evidence>
<dbReference type="PANTHER" id="PTHR47199:SF2">
    <property type="entry name" value="PHOTOSYSTEM II STABILITY_ASSEMBLY FACTOR HCF136, CHLOROPLASTIC"/>
    <property type="match status" value="1"/>
</dbReference>
<name>A0A1G1ZP20_9BACT</name>
<dbReference type="PANTHER" id="PTHR47199">
    <property type="entry name" value="PHOTOSYSTEM II STABILITY/ASSEMBLY FACTOR HCF136, CHLOROPLASTIC"/>
    <property type="match status" value="1"/>
</dbReference>
<accession>A0A1G1ZP20</accession>
<dbReference type="Pfam" id="PF14870">
    <property type="entry name" value="PSII_BNR"/>
    <property type="match status" value="2"/>
</dbReference>
<keyword evidence="1" id="KW-0602">Photosynthesis</keyword>
<sequence>MSQKRKKIILSAALFVLILSASGFVLAQTEIFLPFVKLEIARSIFLPLAKLITDISLEPPPPPPAPDPELNAKIEKIFDTPGYAEARVTLTALNAQNNSLQFGPEGRPPESLAIVADLIEAVRVYGYGGTNFVAQIVDSQGNILSFINAPLPPPSAPPAPIGGAPTPAAATVGWTALTTGVDYQFEGIHCPTSSVCYASGASAGGAAPGRIVKTTDGGTSWTVQTSGTDSALYDVHFPVNVNTGYTVGDVGTILGTTNGGTTWTAQTSGTGQTLFDAHFVDNNTGYVSGANGVILKTTDGGSNWTAQTSGTFNSLAGIHFPVDATTGYAVGGLGTIRKTTNGGTTWSGLTSGTGEDLQGVWFTNNDTGYAIGNTGTILKTTNGGTDWTAQTSGSGATLSSIHCSVNDTTCYVTIAGAISGRVLKTSNGGTSWAAQSVPNASAGALLSIFCLDNNTCFASGLSGQVVKTTDGGGN</sequence>
<evidence type="ECO:0000313" key="4">
    <source>
        <dbReference type="EMBL" id="OGY65480.1"/>
    </source>
</evidence>
<dbReference type="InterPro" id="IPR028203">
    <property type="entry name" value="PSII_CF48-like_dom"/>
</dbReference>
<reference evidence="4 5" key="1">
    <citation type="journal article" date="2016" name="Nat. Commun.">
        <title>Thousands of microbial genomes shed light on interconnected biogeochemical processes in an aquifer system.</title>
        <authorList>
            <person name="Anantharaman K."/>
            <person name="Brown C.T."/>
            <person name="Hug L.A."/>
            <person name="Sharon I."/>
            <person name="Castelle C.J."/>
            <person name="Probst A.J."/>
            <person name="Thomas B.C."/>
            <person name="Singh A."/>
            <person name="Wilkins M.J."/>
            <person name="Karaoz U."/>
            <person name="Brodie E.L."/>
            <person name="Williams K.H."/>
            <person name="Hubbard S.S."/>
            <person name="Banfield J.F."/>
        </authorList>
    </citation>
    <scope>NUCLEOTIDE SEQUENCE [LARGE SCALE GENOMIC DNA]</scope>
</reference>
<organism evidence="4 5">
    <name type="scientific">Candidatus Harrisonbacteria bacterium RIFCSPLOWO2_01_FULL_44_18</name>
    <dbReference type="NCBI Taxonomy" id="1798407"/>
    <lineage>
        <taxon>Bacteria</taxon>
        <taxon>Candidatus Harrisoniibacteriota</taxon>
    </lineage>
</organism>
<dbReference type="SUPFAM" id="SSF110296">
    <property type="entry name" value="Oligoxyloglucan reducing end-specific cellobiohydrolase"/>
    <property type="match status" value="2"/>
</dbReference>
<dbReference type="Proteomes" id="UP000177942">
    <property type="component" value="Unassembled WGS sequence"/>
</dbReference>
<evidence type="ECO:0000256" key="1">
    <source>
        <dbReference type="ARBA" id="ARBA00022531"/>
    </source>
</evidence>
<proteinExistence type="predicted"/>
<keyword evidence="2" id="KW-0604">Photosystem II</keyword>
<feature type="domain" description="Photosynthesis system II assembly factor Ycf48/Hcf136-like" evidence="3">
    <location>
        <begin position="314"/>
        <end position="436"/>
    </location>
</feature>
<dbReference type="AlphaFoldDB" id="A0A1G1ZP20"/>
<evidence type="ECO:0000256" key="2">
    <source>
        <dbReference type="ARBA" id="ARBA00023276"/>
    </source>
</evidence>
<dbReference type="GO" id="GO:0015979">
    <property type="term" value="P:photosynthesis"/>
    <property type="evidence" value="ECO:0007669"/>
    <property type="project" value="UniProtKB-KW"/>
</dbReference>
<comment type="caution">
    <text evidence="4">The sequence shown here is derived from an EMBL/GenBank/DDBJ whole genome shotgun (WGS) entry which is preliminary data.</text>
</comment>
<protein>
    <recommendedName>
        <fullName evidence="3">Photosynthesis system II assembly factor Ycf48/Hcf136-like domain-containing protein</fullName>
    </recommendedName>
</protein>
<dbReference type="InterPro" id="IPR015943">
    <property type="entry name" value="WD40/YVTN_repeat-like_dom_sf"/>
</dbReference>
<dbReference type="EMBL" id="MHJJ01000009">
    <property type="protein sequence ID" value="OGY65480.1"/>
    <property type="molecule type" value="Genomic_DNA"/>
</dbReference>